<reference evidence="1" key="1">
    <citation type="submission" date="2014-09" db="EMBL/GenBank/DDBJ databases">
        <authorList>
            <person name="Magalhaes I.L.F."/>
            <person name="Oliveira U."/>
            <person name="Santos F.R."/>
            <person name="Vidigal T.H.D.A."/>
            <person name="Brescovit A.D."/>
            <person name="Santos A.J."/>
        </authorList>
    </citation>
    <scope>NUCLEOTIDE SEQUENCE</scope>
    <source>
        <tissue evidence="1">Shoot tissue taken approximately 20 cm above the soil surface</tissue>
    </source>
</reference>
<evidence type="ECO:0000313" key="1">
    <source>
        <dbReference type="EMBL" id="JAD54848.1"/>
    </source>
</evidence>
<name>A0A0A9AY81_ARUDO</name>
<dbReference type="EMBL" id="GBRH01243047">
    <property type="protein sequence ID" value="JAD54848.1"/>
    <property type="molecule type" value="Transcribed_RNA"/>
</dbReference>
<proteinExistence type="predicted"/>
<accession>A0A0A9AY81</accession>
<protein>
    <submittedName>
        <fullName evidence="1">Uncharacterized protein</fullName>
    </submittedName>
</protein>
<organism evidence="1">
    <name type="scientific">Arundo donax</name>
    <name type="common">Giant reed</name>
    <name type="synonym">Donax arundinaceus</name>
    <dbReference type="NCBI Taxonomy" id="35708"/>
    <lineage>
        <taxon>Eukaryota</taxon>
        <taxon>Viridiplantae</taxon>
        <taxon>Streptophyta</taxon>
        <taxon>Embryophyta</taxon>
        <taxon>Tracheophyta</taxon>
        <taxon>Spermatophyta</taxon>
        <taxon>Magnoliopsida</taxon>
        <taxon>Liliopsida</taxon>
        <taxon>Poales</taxon>
        <taxon>Poaceae</taxon>
        <taxon>PACMAD clade</taxon>
        <taxon>Arundinoideae</taxon>
        <taxon>Arundineae</taxon>
        <taxon>Arundo</taxon>
    </lineage>
</organism>
<sequence length="60" mass="6367">MVALARDGGGAVRASPAVAVPRWSGGRWGVLRAGAVEKLCQRRGRRRAAGGQKERAEQLL</sequence>
<dbReference type="AlphaFoldDB" id="A0A0A9AY81"/>
<reference evidence="1" key="2">
    <citation type="journal article" date="2015" name="Data Brief">
        <title>Shoot transcriptome of the giant reed, Arundo donax.</title>
        <authorList>
            <person name="Barrero R.A."/>
            <person name="Guerrero F.D."/>
            <person name="Moolhuijzen P."/>
            <person name="Goolsby J.A."/>
            <person name="Tidwell J."/>
            <person name="Bellgard S.E."/>
            <person name="Bellgard M.I."/>
        </authorList>
    </citation>
    <scope>NUCLEOTIDE SEQUENCE</scope>
    <source>
        <tissue evidence="1">Shoot tissue taken approximately 20 cm above the soil surface</tissue>
    </source>
</reference>